<keyword evidence="11" id="KW-0472">Membrane</keyword>
<keyword evidence="3" id="KW-1003">Cell membrane</keyword>
<evidence type="ECO:0000256" key="13">
    <source>
        <dbReference type="PROSITE-ProRule" id="PRU00043"/>
    </source>
</evidence>
<dbReference type="GO" id="GO:0001764">
    <property type="term" value="P:neuron migration"/>
    <property type="evidence" value="ECO:0007669"/>
    <property type="project" value="UniProtKB-ARBA"/>
</dbReference>
<dbReference type="GO" id="GO:0016339">
    <property type="term" value="P:calcium-dependent cell-cell adhesion via plasma membrane cell adhesion molecules"/>
    <property type="evidence" value="ECO:0007669"/>
    <property type="project" value="TreeGrafter"/>
</dbReference>
<accession>A0A8C2FN89</accession>
<feature type="domain" description="Cadherin" evidence="14">
    <location>
        <begin position="335"/>
        <end position="452"/>
    </location>
</feature>
<evidence type="ECO:0000256" key="2">
    <source>
        <dbReference type="ARBA" id="ARBA00004496"/>
    </source>
</evidence>
<keyword evidence="5" id="KW-0165">Cleavage on pair of basic residues</keyword>
<dbReference type="SMART" id="SM00112">
    <property type="entry name" value="CA"/>
    <property type="match status" value="4"/>
</dbReference>
<evidence type="ECO:0000256" key="12">
    <source>
        <dbReference type="ARBA" id="ARBA00023180"/>
    </source>
</evidence>
<dbReference type="InterPro" id="IPR015919">
    <property type="entry name" value="Cadherin-like_sf"/>
</dbReference>
<dbReference type="FunFam" id="2.60.40.60:FF:000095">
    <property type="entry name" value="Cadherin 13"/>
    <property type="match status" value="1"/>
</dbReference>
<dbReference type="GO" id="GO:0030010">
    <property type="term" value="P:establishment of cell polarity"/>
    <property type="evidence" value="ECO:0007669"/>
    <property type="project" value="UniProtKB-ARBA"/>
</dbReference>
<dbReference type="Proteomes" id="UP000694701">
    <property type="component" value="Unplaced"/>
</dbReference>
<evidence type="ECO:0000256" key="10">
    <source>
        <dbReference type="ARBA" id="ARBA00022889"/>
    </source>
</evidence>
<evidence type="ECO:0000256" key="3">
    <source>
        <dbReference type="ARBA" id="ARBA00022475"/>
    </source>
</evidence>
<dbReference type="GO" id="GO:0007398">
    <property type="term" value="P:ectoderm development"/>
    <property type="evidence" value="ECO:0007669"/>
    <property type="project" value="UniProtKB-ARBA"/>
</dbReference>
<dbReference type="Gene3D" id="2.60.40.60">
    <property type="entry name" value="Cadherins"/>
    <property type="match status" value="5"/>
</dbReference>
<dbReference type="FunFam" id="2.60.40.60:FF:000022">
    <property type="entry name" value="Cadherin 2"/>
    <property type="match status" value="1"/>
</dbReference>
<evidence type="ECO:0000256" key="5">
    <source>
        <dbReference type="ARBA" id="ARBA00022685"/>
    </source>
</evidence>
<dbReference type="FunFam" id="2.60.40.60:FF:000019">
    <property type="entry name" value="Cadherin 2"/>
    <property type="match status" value="1"/>
</dbReference>
<keyword evidence="7" id="KW-0732">Signal</keyword>
<keyword evidence="6" id="KW-0479">Metal-binding</keyword>
<dbReference type="GO" id="GO:0007156">
    <property type="term" value="P:homophilic cell adhesion via plasma membrane adhesion molecules"/>
    <property type="evidence" value="ECO:0007669"/>
    <property type="project" value="InterPro"/>
</dbReference>
<dbReference type="GO" id="GO:0044331">
    <property type="term" value="P:cell-cell adhesion mediated by cadherin"/>
    <property type="evidence" value="ECO:0007669"/>
    <property type="project" value="TreeGrafter"/>
</dbReference>
<dbReference type="FunFam" id="2.60.40.60:FF:000011">
    <property type="entry name" value="Cadherin 1"/>
    <property type="match status" value="1"/>
</dbReference>
<reference evidence="15" key="1">
    <citation type="submission" date="2025-08" db="UniProtKB">
        <authorList>
            <consortium name="Ensembl"/>
        </authorList>
    </citation>
    <scope>IDENTIFICATION</scope>
</reference>
<dbReference type="FunFam" id="2.60.40.60:FF:000031">
    <property type="entry name" value="Cadherin 3"/>
    <property type="match status" value="1"/>
</dbReference>
<dbReference type="SUPFAM" id="SSF49313">
    <property type="entry name" value="Cadherin-like"/>
    <property type="match status" value="5"/>
</dbReference>
<dbReference type="AlphaFoldDB" id="A0A8C2FN89"/>
<dbReference type="GO" id="GO:0055113">
    <property type="term" value="P:epiboly involved in gastrulation with mouth forming second"/>
    <property type="evidence" value="ECO:0007669"/>
    <property type="project" value="UniProtKB-ARBA"/>
</dbReference>
<dbReference type="PANTHER" id="PTHR24027">
    <property type="entry name" value="CADHERIN-23"/>
    <property type="match status" value="1"/>
</dbReference>
<feature type="domain" description="Cadherin" evidence="14">
    <location>
        <begin position="673"/>
        <end position="783"/>
    </location>
</feature>
<evidence type="ECO:0000259" key="14">
    <source>
        <dbReference type="PROSITE" id="PS50268"/>
    </source>
</evidence>
<dbReference type="InterPro" id="IPR020894">
    <property type="entry name" value="Cadherin_CS"/>
</dbReference>
<sequence length="801" mass="89001">MRACQVHARIKDEYPPPPHESIGGGLQCSAHEAAVLFGKLAARGRGALLSRLWNYEQRWSDQHLVLNIIPTDLRPWSSEPAFSSHSSFPRLYALDRRKRKRRLNVYRDFRRRSTGWSTVEGSSKTSLCCKMAVFLTVLNYAVVFDDCTGNEGVEFEVSNPDFLIDEKLNLVPRRHVIDSGDVMFVHGVNNHVDDMAQVTIMGAPSRSPQTLREILGLSDMMPYRSKRSLLVPPMFVPENQRAPFPRLIGKVISSNMKEDHIFRLTGRGADQDPKGVFSINRLTGDVAVSRALDREAIAYYHLQVSTTDLSGKLVEGPADLDVSVIDQNDNRPVFKEPRYSGEVQEGSPTGTTVMTMTAYDADDPNTDNAVLRYIIVRQLPDKPSPNMFYIDPERGDIVTVISPHQLDRETLPTTQYELEIVAKDMAGSEVGLTGTATATITITDRNDHAPEFTHSLFQASVNEGSTGVVVNLTVDDRDDPATGAWRAIYSIINGDPNQNFEIQTNLDNNEGMLSVVKPLDYESAMFHTLLIKVENEDPLVPDVVYGSSSTATVYITVMDVNEGPVFFPDPLVVIRRENIPVGSFVAMLNATDPDYLQTQSIRFSVLRDPADWLIVNPFKGNVTTRAILDRESPHVHNNQYTALFMATDNGSPPASGTGTLIITIEDENDNAPYIFPSVARVCEDSKDMNVVIGGRDKDIHPNTDPFKIELGKQPGLEKTWKISRINDTHSQIMLLHSLKKANYNLPLVLTDSGVPPISNNTELKVQVCTCKKNRMDCSHAGSIQTNILLLLGLVLLSILCL</sequence>
<protein>
    <submittedName>
        <fullName evidence="15">Cadherin 13, H-cadherin (heart)</fullName>
    </submittedName>
</protein>
<proteinExistence type="predicted"/>
<evidence type="ECO:0000313" key="16">
    <source>
        <dbReference type="Proteomes" id="UP000694701"/>
    </source>
</evidence>
<evidence type="ECO:0000256" key="4">
    <source>
        <dbReference type="ARBA" id="ARBA00022490"/>
    </source>
</evidence>
<dbReference type="GO" id="GO:0008013">
    <property type="term" value="F:beta-catenin binding"/>
    <property type="evidence" value="ECO:0007669"/>
    <property type="project" value="TreeGrafter"/>
</dbReference>
<dbReference type="CDD" id="cd11304">
    <property type="entry name" value="Cadherin_repeat"/>
    <property type="match status" value="4"/>
</dbReference>
<dbReference type="GO" id="GO:0005509">
    <property type="term" value="F:calcium ion binding"/>
    <property type="evidence" value="ECO:0007669"/>
    <property type="project" value="UniProtKB-UniRule"/>
</dbReference>
<dbReference type="GO" id="GO:0042074">
    <property type="term" value="P:cell migration involved in gastrulation"/>
    <property type="evidence" value="ECO:0007669"/>
    <property type="project" value="UniProtKB-ARBA"/>
</dbReference>
<dbReference type="Ensembl" id="ENSCCRT00020064427.1">
    <property type="protein sequence ID" value="ENSCCRP00020058455.1"/>
    <property type="gene ID" value="ENSCCRG00020026852.1"/>
</dbReference>
<keyword evidence="12" id="KW-0325">Glycoprotein</keyword>
<keyword evidence="10" id="KW-0130">Cell adhesion</keyword>
<comment type="subcellular location">
    <subcellularLocation>
        <location evidence="1">Cell membrane</location>
    </subcellularLocation>
    <subcellularLocation>
        <location evidence="2">Cytoplasm</location>
    </subcellularLocation>
</comment>
<dbReference type="GO" id="GO:0034332">
    <property type="term" value="P:adherens junction organization"/>
    <property type="evidence" value="ECO:0007669"/>
    <property type="project" value="UniProtKB-ARBA"/>
</dbReference>
<dbReference type="GO" id="GO:0001841">
    <property type="term" value="P:neural tube formation"/>
    <property type="evidence" value="ECO:0007669"/>
    <property type="project" value="UniProtKB-ARBA"/>
</dbReference>
<evidence type="ECO:0000256" key="7">
    <source>
        <dbReference type="ARBA" id="ARBA00022729"/>
    </source>
</evidence>
<dbReference type="GO" id="GO:0007043">
    <property type="term" value="P:cell-cell junction assembly"/>
    <property type="evidence" value="ECO:0007669"/>
    <property type="project" value="TreeGrafter"/>
</dbReference>
<dbReference type="PROSITE" id="PS50268">
    <property type="entry name" value="CADHERIN_2"/>
    <property type="match status" value="5"/>
</dbReference>
<evidence type="ECO:0000256" key="1">
    <source>
        <dbReference type="ARBA" id="ARBA00004236"/>
    </source>
</evidence>
<dbReference type="GO" id="GO:0007498">
    <property type="term" value="P:mesoderm development"/>
    <property type="evidence" value="ECO:0007669"/>
    <property type="project" value="UniProtKB-ARBA"/>
</dbReference>
<dbReference type="GO" id="GO:0045296">
    <property type="term" value="F:cadherin binding"/>
    <property type="evidence" value="ECO:0007669"/>
    <property type="project" value="TreeGrafter"/>
</dbReference>
<feature type="domain" description="Cadherin" evidence="14">
    <location>
        <begin position="262"/>
        <end position="334"/>
    </location>
</feature>
<name>A0A8C2FN89_CYPCA</name>
<dbReference type="GO" id="GO:0060027">
    <property type="term" value="P:convergent extension involved in gastrulation"/>
    <property type="evidence" value="ECO:0007669"/>
    <property type="project" value="UniProtKB-ARBA"/>
</dbReference>
<organism evidence="15 16">
    <name type="scientific">Cyprinus carpio</name>
    <name type="common">Common carp</name>
    <dbReference type="NCBI Taxonomy" id="7962"/>
    <lineage>
        <taxon>Eukaryota</taxon>
        <taxon>Metazoa</taxon>
        <taxon>Chordata</taxon>
        <taxon>Craniata</taxon>
        <taxon>Vertebrata</taxon>
        <taxon>Euteleostomi</taxon>
        <taxon>Actinopterygii</taxon>
        <taxon>Neopterygii</taxon>
        <taxon>Teleostei</taxon>
        <taxon>Ostariophysi</taxon>
        <taxon>Cypriniformes</taxon>
        <taxon>Cyprinidae</taxon>
        <taxon>Cyprininae</taxon>
        <taxon>Cyprinus</taxon>
    </lineage>
</organism>
<evidence type="ECO:0000256" key="9">
    <source>
        <dbReference type="ARBA" id="ARBA00022837"/>
    </source>
</evidence>
<evidence type="ECO:0000256" key="6">
    <source>
        <dbReference type="ARBA" id="ARBA00022723"/>
    </source>
</evidence>
<dbReference type="GO" id="GO:0016342">
    <property type="term" value="C:catenin complex"/>
    <property type="evidence" value="ECO:0007669"/>
    <property type="project" value="TreeGrafter"/>
</dbReference>
<dbReference type="Pfam" id="PF00028">
    <property type="entry name" value="Cadherin"/>
    <property type="match status" value="4"/>
</dbReference>
<dbReference type="PANTHER" id="PTHR24027:SF80">
    <property type="entry name" value="CADHERIN-13"/>
    <property type="match status" value="1"/>
</dbReference>
<evidence type="ECO:0000313" key="15">
    <source>
        <dbReference type="Ensembl" id="ENSCCRP00020058455.1"/>
    </source>
</evidence>
<evidence type="ECO:0000256" key="8">
    <source>
        <dbReference type="ARBA" id="ARBA00022737"/>
    </source>
</evidence>
<keyword evidence="8" id="KW-0677">Repeat</keyword>
<dbReference type="PRINTS" id="PR00205">
    <property type="entry name" value="CADHERIN"/>
</dbReference>
<dbReference type="GO" id="GO:0005912">
    <property type="term" value="C:adherens junction"/>
    <property type="evidence" value="ECO:0007669"/>
    <property type="project" value="TreeGrafter"/>
</dbReference>
<dbReference type="InterPro" id="IPR002126">
    <property type="entry name" value="Cadherin-like_dom"/>
</dbReference>
<dbReference type="GO" id="GO:0005737">
    <property type="term" value="C:cytoplasm"/>
    <property type="evidence" value="ECO:0007669"/>
    <property type="project" value="UniProtKB-SubCell"/>
</dbReference>
<dbReference type="PROSITE" id="PS00232">
    <property type="entry name" value="CADHERIN_1"/>
    <property type="match status" value="2"/>
</dbReference>
<keyword evidence="4" id="KW-0963">Cytoplasm</keyword>
<keyword evidence="9 13" id="KW-0106">Calcium</keyword>
<evidence type="ECO:0000256" key="11">
    <source>
        <dbReference type="ARBA" id="ARBA00023136"/>
    </source>
</evidence>
<dbReference type="GO" id="GO:0000902">
    <property type="term" value="P:cell morphogenesis"/>
    <property type="evidence" value="ECO:0007669"/>
    <property type="project" value="TreeGrafter"/>
</dbReference>
<feature type="domain" description="Cadherin" evidence="14">
    <location>
        <begin position="567"/>
        <end position="674"/>
    </location>
</feature>
<dbReference type="InterPro" id="IPR039808">
    <property type="entry name" value="Cadherin"/>
</dbReference>
<feature type="domain" description="Cadherin" evidence="14">
    <location>
        <begin position="453"/>
        <end position="566"/>
    </location>
</feature>